<evidence type="ECO:0000313" key="1">
    <source>
        <dbReference type="EMBL" id="GFY67286.1"/>
    </source>
</evidence>
<reference evidence="1" key="1">
    <citation type="submission" date="2020-08" db="EMBL/GenBank/DDBJ databases">
        <title>Multicomponent nature underlies the extraordinary mechanical properties of spider dragline silk.</title>
        <authorList>
            <person name="Kono N."/>
            <person name="Nakamura H."/>
            <person name="Mori M."/>
            <person name="Yoshida Y."/>
            <person name="Ohtoshi R."/>
            <person name="Malay A.D."/>
            <person name="Moran D.A.P."/>
            <person name="Tomita M."/>
            <person name="Numata K."/>
            <person name="Arakawa K."/>
        </authorList>
    </citation>
    <scope>NUCLEOTIDE SEQUENCE</scope>
</reference>
<dbReference type="Proteomes" id="UP000886998">
    <property type="component" value="Unassembled WGS sequence"/>
</dbReference>
<name>A0A8X6Y712_9ARAC</name>
<proteinExistence type="predicted"/>
<protein>
    <submittedName>
        <fullName evidence="1">Uncharacterized protein</fullName>
    </submittedName>
</protein>
<accession>A0A8X6Y712</accession>
<organism evidence="1 2">
    <name type="scientific">Trichonephila inaurata madagascariensis</name>
    <dbReference type="NCBI Taxonomy" id="2747483"/>
    <lineage>
        <taxon>Eukaryota</taxon>
        <taxon>Metazoa</taxon>
        <taxon>Ecdysozoa</taxon>
        <taxon>Arthropoda</taxon>
        <taxon>Chelicerata</taxon>
        <taxon>Arachnida</taxon>
        <taxon>Araneae</taxon>
        <taxon>Araneomorphae</taxon>
        <taxon>Entelegynae</taxon>
        <taxon>Araneoidea</taxon>
        <taxon>Nephilidae</taxon>
        <taxon>Trichonephila</taxon>
        <taxon>Trichonephila inaurata</taxon>
    </lineage>
</organism>
<sequence>MDQEINLSLANTQLDEKIEISLEITVNKSIQNYEDTEIGTTKEYKIISDISAISIQEDMDAFSSGIDKRMSFKESSPFSQRSNISASIEQTSAYATETPLAKYSECEFYDDNEKKFIINNAEFEEEEKELIDIINSNSEILPSNPFHARGSYDENYHFFPISLDTSPDNSTDEDMKENNMSNNPYNTNLEILPSNPLYVKKSCNEDHHYNPMPSSALPGNFTYEDVKENNMPINTNVEILPTNPFYEKGSYNDDTFIPLPLNASRDNHTDEKRQENAVDSSRKINVFREVKSFFKKLRNDNCNGFKYK</sequence>
<dbReference type="EMBL" id="BMAV01016490">
    <property type="protein sequence ID" value="GFY67286.1"/>
    <property type="molecule type" value="Genomic_DNA"/>
</dbReference>
<gene>
    <name evidence="1" type="ORF">TNIN_382011</name>
</gene>
<dbReference type="AlphaFoldDB" id="A0A8X6Y712"/>
<comment type="caution">
    <text evidence="1">The sequence shown here is derived from an EMBL/GenBank/DDBJ whole genome shotgun (WGS) entry which is preliminary data.</text>
</comment>
<keyword evidence="2" id="KW-1185">Reference proteome</keyword>
<evidence type="ECO:0000313" key="2">
    <source>
        <dbReference type="Proteomes" id="UP000886998"/>
    </source>
</evidence>